<feature type="binding site" evidence="16">
    <location>
        <position position="136"/>
    </location>
    <ligand>
        <name>substrate</name>
    </ligand>
</feature>
<dbReference type="HOGENOM" id="CLU_031953_0_3_9"/>
<dbReference type="AlphaFoldDB" id="G8LSY4"/>
<comment type="pathway">
    <text evidence="4 16 17">Amino-acid biosynthesis; L-leucine biosynthesis; L-leucine from 3-methyl-2-oxobutanoate: step 3/4.</text>
</comment>
<dbReference type="eggNOG" id="COG0473">
    <property type="taxonomic scope" value="Bacteria"/>
</dbReference>
<dbReference type="FunFam" id="3.40.718.10:FF:000028">
    <property type="entry name" value="3-isopropylmalate dehydrogenase"/>
    <property type="match status" value="1"/>
</dbReference>
<evidence type="ECO:0000256" key="1">
    <source>
        <dbReference type="ARBA" id="ARBA00000624"/>
    </source>
</evidence>
<comment type="cofactor">
    <cofactor evidence="2">
        <name>Mn(2+)</name>
        <dbReference type="ChEBI" id="CHEBI:29035"/>
    </cofactor>
</comment>
<dbReference type="Pfam" id="PF00180">
    <property type="entry name" value="Iso_dh"/>
    <property type="match status" value="1"/>
</dbReference>
<dbReference type="HAMAP" id="MF_01033">
    <property type="entry name" value="LeuB_type1"/>
    <property type="match status" value="1"/>
</dbReference>
<feature type="binding site" evidence="16">
    <location>
        <begin position="283"/>
        <end position="295"/>
    </location>
    <ligand>
        <name>NAD(+)</name>
        <dbReference type="ChEBI" id="CHEBI:57540"/>
    </ligand>
</feature>
<sequence length="361" mass="38844">MGKFNIAVLPGDGIGPEVVNEAIGVLNTVGSKFNHEFILKEGAIGGCAIDTFGEPLPAKTLDLCKSCDAVLLGAVGGYKWDNLPGDKRPEAGLLGIRAGLGLYANLRPAVIYSALKDASPLRSDIVKDGIDIMVVRELTGGMYFGEKGRVDAGDMGQAAYDTEKYTTFEVERIARLAFEAAMKRKKRLTSVDKANVLESSRLWREVVVKVAKDYPEVELNHMYVDNAAMQLVRNPMQFDVIVTSNMFGDILSDEASMITGSIGMLPSASLGQGSLGLYEPIHGSAPDIAGQDKANPIATILSVGMMLKYSFGLEEESNAIERAVENVLNSGFRTADIASQDSKVVGTKEMGKLIKEEIEKI</sequence>
<protein>
    <recommendedName>
        <fullName evidence="16">3-isopropylmalate dehydrogenase</fullName>
        <ecNumber evidence="16">1.1.1.85</ecNumber>
    </recommendedName>
    <alternativeName>
        <fullName evidence="16">3-IPM-DH</fullName>
    </alternativeName>
    <alternativeName>
        <fullName evidence="16">Beta-IPM dehydrogenase</fullName>
        <shortName evidence="16">IMDH</shortName>
    </alternativeName>
</protein>
<evidence type="ECO:0000256" key="7">
    <source>
        <dbReference type="ARBA" id="ARBA00022430"/>
    </source>
</evidence>
<keyword evidence="7 16" id="KW-0432">Leucine biosynthesis</keyword>
<evidence type="ECO:0000256" key="4">
    <source>
        <dbReference type="ARBA" id="ARBA00004762"/>
    </source>
</evidence>
<evidence type="ECO:0000256" key="13">
    <source>
        <dbReference type="ARBA" id="ARBA00023027"/>
    </source>
</evidence>
<feature type="domain" description="Isopropylmalate dehydrogenase-like" evidence="18">
    <location>
        <begin position="5"/>
        <end position="354"/>
    </location>
</feature>
<dbReference type="InterPro" id="IPR004429">
    <property type="entry name" value="Isopropylmalate_DH"/>
</dbReference>
<feature type="binding site" evidence="16">
    <location>
        <position position="253"/>
    </location>
    <ligand>
        <name>Mg(2+)</name>
        <dbReference type="ChEBI" id="CHEBI:18420"/>
    </ligand>
</feature>
<proteinExistence type="inferred from homology"/>
<reference evidence="20" key="1">
    <citation type="submission" date="2011-12" db="EMBL/GenBank/DDBJ databases">
        <title>Complete sequence of Clostridium clariflavum DSM 19732.</title>
        <authorList>
            <consortium name="US DOE Joint Genome Institute"/>
            <person name="Lucas S."/>
            <person name="Han J."/>
            <person name="Lapidus A."/>
            <person name="Cheng J.-F."/>
            <person name="Goodwin L."/>
            <person name="Pitluck S."/>
            <person name="Peters L."/>
            <person name="Teshima H."/>
            <person name="Detter J.C."/>
            <person name="Han C."/>
            <person name="Tapia R."/>
            <person name="Land M."/>
            <person name="Hauser L."/>
            <person name="Kyrpides N."/>
            <person name="Ivanova N."/>
            <person name="Pagani I."/>
            <person name="Kitzmiller T."/>
            <person name="Lynd L."/>
            <person name="Izquierdo J."/>
            <person name="Woyke T."/>
        </authorList>
    </citation>
    <scope>NUCLEOTIDE SEQUENCE [LARGE SCALE GENOMIC DNA]</scope>
    <source>
        <strain evidence="20">DSM 19732 / NBRC 101661 / EBR45</strain>
    </source>
</reference>
<reference evidence="19 20" key="2">
    <citation type="journal article" date="2012" name="Stand. Genomic Sci.">
        <title>Complete Genome Sequence of Clostridium clariflavum DSM 19732.</title>
        <authorList>
            <person name="Izquierdo J.A."/>
            <person name="Goodwin L."/>
            <person name="Davenport K.W."/>
            <person name="Teshima H."/>
            <person name="Bruce D."/>
            <person name="Detter C."/>
            <person name="Tapia R."/>
            <person name="Han S."/>
            <person name="Land M."/>
            <person name="Hauser L."/>
            <person name="Jeffries C.D."/>
            <person name="Han J."/>
            <person name="Pitluck S."/>
            <person name="Nolan M."/>
            <person name="Chen A."/>
            <person name="Huntemann M."/>
            <person name="Mavromatis K."/>
            <person name="Mikhailova N."/>
            <person name="Liolios K."/>
            <person name="Woyke T."/>
            <person name="Lynd L.R."/>
        </authorList>
    </citation>
    <scope>NUCLEOTIDE SEQUENCE [LARGE SCALE GENOMIC DNA]</scope>
    <source>
        <strain evidence="20">DSM 19732 / NBRC 101661 / EBR45</strain>
    </source>
</reference>
<evidence type="ECO:0000313" key="20">
    <source>
        <dbReference type="Proteomes" id="UP000005435"/>
    </source>
</evidence>
<dbReference type="EC" id="1.1.1.85" evidence="16"/>
<keyword evidence="14 16" id="KW-0100">Branched-chain amino acid biosynthesis</keyword>
<feature type="binding site" evidence="16">
    <location>
        <position position="225"/>
    </location>
    <ligand>
        <name>substrate</name>
    </ligand>
</feature>
<dbReference type="SUPFAM" id="SSF53659">
    <property type="entry name" value="Isocitrate/Isopropylmalate dehydrogenase-like"/>
    <property type="match status" value="1"/>
</dbReference>
<keyword evidence="12 16" id="KW-0560">Oxidoreductase</keyword>
<feature type="binding site" evidence="16">
    <location>
        <begin position="77"/>
        <end position="90"/>
    </location>
    <ligand>
        <name>NAD(+)</name>
        <dbReference type="ChEBI" id="CHEBI:57540"/>
    </ligand>
</feature>
<dbReference type="Proteomes" id="UP000005435">
    <property type="component" value="Chromosome"/>
</dbReference>
<evidence type="ECO:0000256" key="6">
    <source>
        <dbReference type="ARBA" id="ARBA00011738"/>
    </source>
</evidence>
<dbReference type="GO" id="GO:0000287">
    <property type="term" value="F:magnesium ion binding"/>
    <property type="evidence" value="ECO:0007669"/>
    <property type="project" value="InterPro"/>
</dbReference>
<accession>G8LSY4</accession>
<gene>
    <name evidence="16" type="primary">leuB</name>
    <name evidence="19" type="ordered locus">Clocl_4061</name>
</gene>
<dbReference type="STRING" id="720554.Clocl_4061"/>
<evidence type="ECO:0000256" key="3">
    <source>
        <dbReference type="ARBA" id="ARBA00004496"/>
    </source>
</evidence>
<evidence type="ECO:0000256" key="10">
    <source>
        <dbReference type="ARBA" id="ARBA00022723"/>
    </source>
</evidence>
<comment type="catalytic activity">
    <reaction evidence="1 16 17">
        <text>(2R,3S)-3-isopropylmalate + NAD(+) = 4-methyl-2-oxopentanoate + CO2 + NADH</text>
        <dbReference type="Rhea" id="RHEA:32271"/>
        <dbReference type="ChEBI" id="CHEBI:16526"/>
        <dbReference type="ChEBI" id="CHEBI:17865"/>
        <dbReference type="ChEBI" id="CHEBI:35121"/>
        <dbReference type="ChEBI" id="CHEBI:57540"/>
        <dbReference type="ChEBI" id="CHEBI:57945"/>
        <dbReference type="EC" id="1.1.1.85"/>
    </reaction>
</comment>
<keyword evidence="20" id="KW-1185">Reference proteome</keyword>
<keyword evidence="16" id="KW-0464">Manganese</keyword>
<dbReference type="GO" id="GO:0005829">
    <property type="term" value="C:cytosol"/>
    <property type="evidence" value="ECO:0007669"/>
    <property type="project" value="TreeGrafter"/>
</dbReference>
<dbReference type="SMART" id="SM01329">
    <property type="entry name" value="Iso_dh"/>
    <property type="match status" value="1"/>
</dbReference>
<feature type="binding site" evidence="16">
    <location>
        <position position="97"/>
    </location>
    <ligand>
        <name>substrate</name>
    </ligand>
</feature>
<evidence type="ECO:0000256" key="14">
    <source>
        <dbReference type="ARBA" id="ARBA00023304"/>
    </source>
</evidence>
<evidence type="ECO:0000256" key="8">
    <source>
        <dbReference type="ARBA" id="ARBA00022490"/>
    </source>
</evidence>
<feature type="binding site" evidence="16">
    <location>
        <position position="107"/>
    </location>
    <ligand>
        <name>substrate</name>
    </ligand>
</feature>
<evidence type="ECO:0000313" key="19">
    <source>
        <dbReference type="EMBL" id="AEV70497.1"/>
    </source>
</evidence>
<dbReference type="RefSeq" id="WP_014256996.1">
    <property type="nucleotide sequence ID" value="NC_016627.1"/>
</dbReference>
<name>G8LSY4_ACECE</name>
<evidence type="ECO:0000259" key="18">
    <source>
        <dbReference type="SMART" id="SM01329"/>
    </source>
</evidence>
<comment type="cofactor">
    <cofactor evidence="16 17">
        <name>Mg(2+)</name>
        <dbReference type="ChEBI" id="CHEBI:18420"/>
    </cofactor>
    <cofactor evidence="16 17">
        <name>Mn(2+)</name>
        <dbReference type="ChEBI" id="CHEBI:29035"/>
    </cofactor>
    <text evidence="16 17">Binds 1 Mg(2+) or Mn(2+) ion per subunit.</text>
</comment>
<evidence type="ECO:0000256" key="11">
    <source>
        <dbReference type="ARBA" id="ARBA00022842"/>
    </source>
</evidence>
<dbReference type="InterPro" id="IPR024084">
    <property type="entry name" value="IsoPropMal-DH-like_dom"/>
</dbReference>
<dbReference type="GO" id="GO:0009098">
    <property type="term" value="P:L-leucine biosynthetic process"/>
    <property type="evidence" value="ECO:0007669"/>
    <property type="project" value="UniProtKB-UniRule"/>
</dbReference>
<evidence type="ECO:0000256" key="2">
    <source>
        <dbReference type="ARBA" id="ARBA00001936"/>
    </source>
</evidence>
<keyword evidence="8 16" id="KW-0963">Cytoplasm</keyword>
<evidence type="ECO:0000256" key="15">
    <source>
        <dbReference type="ARBA" id="ARBA00023577"/>
    </source>
</evidence>
<dbReference type="EMBL" id="CP003065">
    <property type="protein sequence ID" value="AEV70497.1"/>
    <property type="molecule type" value="Genomic_DNA"/>
</dbReference>
<evidence type="ECO:0000256" key="12">
    <source>
        <dbReference type="ARBA" id="ARBA00023002"/>
    </source>
</evidence>
<feature type="binding site" evidence="16">
    <location>
        <position position="225"/>
    </location>
    <ligand>
        <name>Mg(2+)</name>
        <dbReference type="ChEBI" id="CHEBI:18420"/>
    </ligand>
</feature>
<keyword evidence="9 16" id="KW-0028">Amino-acid biosynthesis</keyword>
<keyword evidence="10 16" id="KW-0479">Metal-binding</keyword>
<dbReference type="PROSITE" id="PS00470">
    <property type="entry name" value="IDH_IMDH"/>
    <property type="match status" value="1"/>
</dbReference>
<dbReference type="OrthoDB" id="9806254at2"/>
<dbReference type="GO" id="GO:0003862">
    <property type="term" value="F:3-isopropylmalate dehydrogenase activity"/>
    <property type="evidence" value="ECO:0007669"/>
    <property type="project" value="UniProtKB-UniRule"/>
</dbReference>
<feature type="site" description="Important for catalysis" evidence="16">
    <location>
        <position position="143"/>
    </location>
</feature>
<dbReference type="Gene3D" id="3.40.718.10">
    <property type="entry name" value="Isopropylmalate Dehydrogenase"/>
    <property type="match status" value="1"/>
</dbReference>
<comment type="function">
    <text evidence="15 16 17">Catalyzes the oxidation of 3-carboxy-2-hydroxy-4-methylpentanoate (3-isopropylmalate) to 3-carboxy-4-methyl-2-oxopentanoate. The product decarboxylates to 4-methyl-2 oxopentanoate.</text>
</comment>
<evidence type="ECO:0000256" key="5">
    <source>
        <dbReference type="ARBA" id="ARBA00008319"/>
    </source>
</evidence>
<comment type="subunit">
    <text evidence="6 16 17">Homodimer.</text>
</comment>
<comment type="similarity">
    <text evidence="5 16">Belongs to the isocitrate and isopropylmalate dehydrogenases family. LeuB type 1 subfamily.</text>
</comment>
<organism evidence="19 20">
    <name type="scientific">Acetivibrio clariflavus (strain DSM 19732 / NBRC 101661 / EBR45)</name>
    <name type="common">Clostridium clariflavum</name>
    <dbReference type="NCBI Taxonomy" id="720554"/>
    <lineage>
        <taxon>Bacteria</taxon>
        <taxon>Bacillati</taxon>
        <taxon>Bacillota</taxon>
        <taxon>Clostridia</taxon>
        <taxon>Eubacteriales</taxon>
        <taxon>Oscillospiraceae</taxon>
        <taxon>Acetivibrio</taxon>
    </lineage>
</organism>
<dbReference type="PANTHER" id="PTHR42979">
    <property type="entry name" value="3-ISOPROPYLMALATE DEHYDROGENASE"/>
    <property type="match status" value="1"/>
</dbReference>
<feature type="binding site" evidence="16">
    <location>
        <position position="249"/>
    </location>
    <ligand>
        <name>Mg(2+)</name>
        <dbReference type="ChEBI" id="CHEBI:18420"/>
    </ligand>
</feature>
<evidence type="ECO:0000256" key="17">
    <source>
        <dbReference type="RuleBase" id="RU004445"/>
    </source>
</evidence>
<dbReference type="PANTHER" id="PTHR42979:SF1">
    <property type="entry name" value="3-ISOPROPYLMALATE DEHYDROGENASE"/>
    <property type="match status" value="1"/>
</dbReference>
<keyword evidence="13 16" id="KW-0520">NAD</keyword>
<evidence type="ECO:0000256" key="16">
    <source>
        <dbReference type="HAMAP-Rule" id="MF_01033"/>
    </source>
</evidence>
<dbReference type="GO" id="GO:0051287">
    <property type="term" value="F:NAD binding"/>
    <property type="evidence" value="ECO:0007669"/>
    <property type="project" value="InterPro"/>
</dbReference>
<evidence type="ECO:0000256" key="9">
    <source>
        <dbReference type="ARBA" id="ARBA00022605"/>
    </source>
</evidence>
<keyword evidence="11 16" id="KW-0460">Magnesium</keyword>
<dbReference type="NCBIfam" id="TIGR00169">
    <property type="entry name" value="leuB"/>
    <property type="match status" value="1"/>
</dbReference>
<dbReference type="KEGG" id="ccl:Clocl_4061"/>
<dbReference type="UniPathway" id="UPA00048">
    <property type="reaction ID" value="UER00072"/>
</dbReference>
<comment type="subcellular location">
    <subcellularLocation>
        <location evidence="3 16">Cytoplasm</location>
    </subcellularLocation>
</comment>
<feature type="site" description="Important for catalysis" evidence="16">
    <location>
        <position position="193"/>
    </location>
</feature>
<dbReference type="InterPro" id="IPR019818">
    <property type="entry name" value="IsoCit/isopropylmalate_DH_CS"/>
</dbReference>